<feature type="modified residue" description="4-aspartylphosphate" evidence="3">
    <location>
        <position position="54"/>
    </location>
</feature>
<sequence>MQIKVLVVEDDGLIAADYKTTILNRGWQVLGPAATADQALGLLKDDTPTVAILDLMLRRGLSTPVAEALNIQGIPFILASGCADAMAIGGAAFRGIDNLGKPSSPDELVNALETAIAKFRRRVN</sequence>
<name>A0ABV7DZX8_9RHOB</name>
<protein>
    <recommendedName>
        <fullName evidence="4">Response regulatory domain-containing protein</fullName>
    </recommendedName>
</protein>
<evidence type="ECO:0000313" key="5">
    <source>
        <dbReference type="EMBL" id="MFC3088385.1"/>
    </source>
</evidence>
<reference evidence="6" key="1">
    <citation type="journal article" date="2019" name="Int. J. Syst. Evol. Microbiol.">
        <title>The Global Catalogue of Microorganisms (GCM) 10K type strain sequencing project: providing services to taxonomists for standard genome sequencing and annotation.</title>
        <authorList>
            <consortium name="The Broad Institute Genomics Platform"/>
            <consortium name="The Broad Institute Genome Sequencing Center for Infectious Disease"/>
            <person name="Wu L."/>
            <person name="Ma J."/>
        </authorList>
    </citation>
    <scope>NUCLEOTIDE SEQUENCE [LARGE SCALE GENOMIC DNA]</scope>
    <source>
        <strain evidence="6">KCTC 62102</strain>
    </source>
</reference>
<feature type="domain" description="Response regulatory" evidence="4">
    <location>
        <begin position="4"/>
        <end position="116"/>
    </location>
</feature>
<evidence type="ECO:0000256" key="3">
    <source>
        <dbReference type="PROSITE-ProRule" id="PRU00169"/>
    </source>
</evidence>
<gene>
    <name evidence="5" type="ORF">ACFOD6_20290</name>
</gene>
<evidence type="ECO:0000256" key="1">
    <source>
        <dbReference type="ARBA" id="ARBA00022553"/>
    </source>
</evidence>
<comment type="caution">
    <text evidence="5">The sequence shown here is derived from an EMBL/GenBank/DDBJ whole genome shotgun (WGS) entry which is preliminary data.</text>
</comment>
<dbReference type="Proteomes" id="UP001595445">
    <property type="component" value="Unassembled WGS sequence"/>
</dbReference>
<keyword evidence="6" id="KW-1185">Reference proteome</keyword>
<keyword evidence="1 3" id="KW-0597">Phosphoprotein</keyword>
<dbReference type="PROSITE" id="PS50110">
    <property type="entry name" value="RESPONSE_REGULATORY"/>
    <property type="match status" value="1"/>
</dbReference>
<dbReference type="PANTHER" id="PTHR44591">
    <property type="entry name" value="STRESS RESPONSE REGULATOR PROTEIN 1"/>
    <property type="match status" value="1"/>
</dbReference>
<proteinExistence type="predicted"/>
<evidence type="ECO:0000259" key="4">
    <source>
        <dbReference type="PROSITE" id="PS50110"/>
    </source>
</evidence>
<dbReference type="EMBL" id="JBHRSM010000053">
    <property type="protein sequence ID" value="MFC3088385.1"/>
    <property type="molecule type" value="Genomic_DNA"/>
</dbReference>
<accession>A0ABV7DZX8</accession>
<organism evidence="5 6">
    <name type="scientific">Tabrizicola soli</name>
    <dbReference type="NCBI Taxonomy" id="2185115"/>
    <lineage>
        <taxon>Bacteria</taxon>
        <taxon>Pseudomonadati</taxon>
        <taxon>Pseudomonadota</taxon>
        <taxon>Alphaproteobacteria</taxon>
        <taxon>Rhodobacterales</taxon>
        <taxon>Paracoccaceae</taxon>
        <taxon>Tabrizicola</taxon>
    </lineage>
</organism>
<dbReference type="RefSeq" id="WP_197644950.1">
    <property type="nucleotide sequence ID" value="NZ_JAEACP010000012.1"/>
</dbReference>
<dbReference type="SMART" id="SM00448">
    <property type="entry name" value="REC"/>
    <property type="match status" value="1"/>
</dbReference>
<dbReference type="Gene3D" id="3.40.50.2300">
    <property type="match status" value="1"/>
</dbReference>
<dbReference type="PANTHER" id="PTHR44591:SF14">
    <property type="entry name" value="PROTEIN PILG"/>
    <property type="match status" value="1"/>
</dbReference>
<dbReference type="InterPro" id="IPR011006">
    <property type="entry name" value="CheY-like_superfamily"/>
</dbReference>
<evidence type="ECO:0000256" key="2">
    <source>
        <dbReference type="ARBA" id="ARBA00023012"/>
    </source>
</evidence>
<dbReference type="InterPro" id="IPR050595">
    <property type="entry name" value="Bact_response_regulator"/>
</dbReference>
<keyword evidence="2" id="KW-0902">Two-component regulatory system</keyword>
<evidence type="ECO:0000313" key="6">
    <source>
        <dbReference type="Proteomes" id="UP001595445"/>
    </source>
</evidence>
<dbReference type="SUPFAM" id="SSF52172">
    <property type="entry name" value="CheY-like"/>
    <property type="match status" value="1"/>
</dbReference>
<dbReference type="InterPro" id="IPR001789">
    <property type="entry name" value="Sig_transdc_resp-reg_receiver"/>
</dbReference>